<dbReference type="EMBL" id="JAAGBB010000111">
    <property type="protein sequence ID" value="MBR0669414.1"/>
    <property type="molecule type" value="Genomic_DNA"/>
</dbReference>
<keyword evidence="2" id="KW-1185">Reference proteome</keyword>
<proteinExistence type="predicted"/>
<evidence type="ECO:0000313" key="1">
    <source>
        <dbReference type="EMBL" id="MBR0669414.1"/>
    </source>
</evidence>
<sequence length="143" mass="15356">MNVLNTSRNAPGCDVTDRFLDRYVTSEKEKPSNLRPAWPVPARMAGAGHTGMNGTRRSYALLTRSKKRAAASLAVAADTGVLMSATFYRIVRINGLAGSVRYLLAELARDGSTETLLSGSFESIEEAEKARFALTYGVKAPAG</sequence>
<reference evidence="2" key="1">
    <citation type="journal article" date="2021" name="Syst. Appl. Microbiol.">
        <title>Roseomonas hellenica sp. nov., isolated from roots of wild-growing Alkanna tinctoria.</title>
        <authorList>
            <person name="Rat A."/>
            <person name="Naranjo H.D."/>
            <person name="Lebbe L."/>
            <person name="Cnockaert M."/>
            <person name="Krigas N."/>
            <person name="Grigoriadou K."/>
            <person name="Maloupa E."/>
            <person name="Willems A."/>
        </authorList>
    </citation>
    <scope>NUCLEOTIDE SEQUENCE [LARGE SCALE GENOMIC DNA]</scope>
    <source>
        <strain evidence="2">LMG 31523</strain>
    </source>
</reference>
<protein>
    <recommendedName>
        <fullName evidence="3">WGR domain-containing protein</fullName>
    </recommendedName>
</protein>
<accession>A0ABS5FA31</accession>
<name>A0ABS5FA31_9PROT</name>
<organism evidence="1 2">
    <name type="scientific">Plastoroseomonas hellenica</name>
    <dbReference type="NCBI Taxonomy" id="2687306"/>
    <lineage>
        <taxon>Bacteria</taxon>
        <taxon>Pseudomonadati</taxon>
        <taxon>Pseudomonadota</taxon>
        <taxon>Alphaproteobacteria</taxon>
        <taxon>Acetobacterales</taxon>
        <taxon>Acetobacteraceae</taxon>
        <taxon>Plastoroseomonas</taxon>
    </lineage>
</organism>
<comment type="caution">
    <text evidence="1">The sequence shown here is derived from an EMBL/GenBank/DDBJ whole genome shotgun (WGS) entry which is preliminary data.</text>
</comment>
<dbReference type="RefSeq" id="WP_211858426.1">
    <property type="nucleotide sequence ID" value="NZ_JAAGBB010000111.1"/>
</dbReference>
<evidence type="ECO:0008006" key="3">
    <source>
        <dbReference type="Google" id="ProtNLM"/>
    </source>
</evidence>
<gene>
    <name evidence="1" type="ORF">GXW71_34035</name>
</gene>
<evidence type="ECO:0000313" key="2">
    <source>
        <dbReference type="Proteomes" id="UP001196870"/>
    </source>
</evidence>
<dbReference type="Proteomes" id="UP001196870">
    <property type="component" value="Unassembled WGS sequence"/>
</dbReference>